<dbReference type="EMBL" id="LCUJ01000017">
    <property type="protein sequence ID" value="OCL94433.1"/>
    <property type="molecule type" value="Genomic_DNA"/>
</dbReference>
<gene>
    <name evidence="1" type="ORF">AAX29_02080</name>
</gene>
<reference evidence="2" key="1">
    <citation type="submission" date="2015-05" db="EMBL/GenBank/DDBJ databases">
        <authorList>
            <person name="Rovetto F."/>
            <person name="Cocolin L."/>
            <person name="Illeghems K."/>
            <person name="Van Nieuwerburgh F."/>
            <person name="Houf K."/>
        </authorList>
    </citation>
    <scope>NUCLEOTIDE SEQUENCE [LARGE SCALE GENOMIC DNA]</scope>
    <source>
        <strain evidence="2">DU22</strain>
    </source>
</reference>
<dbReference type="Proteomes" id="UP000093281">
    <property type="component" value="Unassembled WGS sequence"/>
</dbReference>
<proteinExistence type="predicted"/>
<evidence type="ECO:0000313" key="2">
    <source>
        <dbReference type="Proteomes" id="UP000093281"/>
    </source>
</evidence>
<dbReference type="AlphaFoldDB" id="A0A1C0B242"/>
<sequence>MYKTIFNAYIKDNQTIESSANTSAVFDENLQIITNLRIEKDNPNSEDDLYILKADTINVKNGYEFEIDLNILDYNENSLAIKRDKSKSIDGLIEYKFTLKDLKKEFGLETIAYVDGAINEWK</sequence>
<protein>
    <submittedName>
        <fullName evidence="1">Uncharacterized protein</fullName>
    </submittedName>
</protein>
<organism evidence="1 2">
    <name type="scientific">Aliarcobacter thereius</name>
    <dbReference type="NCBI Taxonomy" id="544718"/>
    <lineage>
        <taxon>Bacteria</taxon>
        <taxon>Pseudomonadati</taxon>
        <taxon>Campylobacterota</taxon>
        <taxon>Epsilonproteobacteria</taxon>
        <taxon>Campylobacterales</taxon>
        <taxon>Arcobacteraceae</taxon>
        <taxon>Aliarcobacter</taxon>
    </lineage>
</organism>
<evidence type="ECO:0000313" key="1">
    <source>
        <dbReference type="EMBL" id="OCL94433.1"/>
    </source>
</evidence>
<accession>A0A1C0B242</accession>
<name>A0A1C0B242_9BACT</name>
<comment type="caution">
    <text evidence="1">The sequence shown here is derived from an EMBL/GenBank/DDBJ whole genome shotgun (WGS) entry which is preliminary data.</text>
</comment>